<gene>
    <name evidence="6" type="ORF">ANANG_G00035500</name>
</gene>
<dbReference type="GO" id="GO:0016020">
    <property type="term" value="C:membrane"/>
    <property type="evidence" value="ECO:0007669"/>
    <property type="project" value="UniProtKB-SubCell"/>
</dbReference>
<dbReference type="CDD" id="cd20254">
    <property type="entry name" value="CASIMO1_SMIM5"/>
    <property type="match status" value="1"/>
</dbReference>
<dbReference type="InterPro" id="IPR031671">
    <property type="entry name" value="SMIM5/18/22"/>
</dbReference>
<evidence type="ECO:0000313" key="7">
    <source>
        <dbReference type="Proteomes" id="UP001044222"/>
    </source>
</evidence>
<feature type="transmembrane region" description="Helical" evidence="5">
    <location>
        <begin position="31"/>
        <end position="55"/>
    </location>
</feature>
<proteinExistence type="predicted"/>
<sequence>MDAREEVLGMLNKAWAKLQGLPNANPLDLGAFLVIIIFIVTFLLLVVMTCIHCCCCGKQKYQASRVEPL</sequence>
<dbReference type="PANTHER" id="PTHR37344:SF1">
    <property type="entry name" value="SMALL INTEGRAL MEMBRANE PROTEIN 5"/>
    <property type="match status" value="1"/>
</dbReference>
<evidence type="ECO:0000256" key="5">
    <source>
        <dbReference type="SAM" id="Phobius"/>
    </source>
</evidence>
<keyword evidence="7" id="KW-1185">Reference proteome</keyword>
<evidence type="ECO:0000256" key="2">
    <source>
        <dbReference type="ARBA" id="ARBA00022692"/>
    </source>
</evidence>
<evidence type="ECO:0008006" key="8">
    <source>
        <dbReference type="Google" id="ProtNLM"/>
    </source>
</evidence>
<name>A0A9D3MSG3_ANGAN</name>
<dbReference type="EMBL" id="JAFIRN010000002">
    <property type="protein sequence ID" value="KAG5854221.1"/>
    <property type="molecule type" value="Genomic_DNA"/>
</dbReference>
<dbReference type="AlphaFoldDB" id="A0A9D3MSG3"/>
<evidence type="ECO:0000256" key="4">
    <source>
        <dbReference type="ARBA" id="ARBA00023136"/>
    </source>
</evidence>
<comment type="caution">
    <text evidence="6">The sequence shown here is derived from an EMBL/GenBank/DDBJ whole genome shotgun (WGS) entry which is preliminary data.</text>
</comment>
<dbReference type="Pfam" id="PF15831">
    <property type="entry name" value="SMIM5_18_22"/>
    <property type="match status" value="1"/>
</dbReference>
<organism evidence="6 7">
    <name type="scientific">Anguilla anguilla</name>
    <name type="common">European freshwater eel</name>
    <name type="synonym">Muraena anguilla</name>
    <dbReference type="NCBI Taxonomy" id="7936"/>
    <lineage>
        <taxon>Eukaryota</taxon>
        <taxon>Metazoa</taxon>
        <taxon>Chordata</taxon>
        <taxon>Craniata</taxon>
        <taxon>Vertebrata</taxon>
        <taxon>Euteleostomi</taxon>
        <taxon>Actinopterygii</taxon>
        <taxon>Neopterygii</taxon>
        <taxon>Teleostei</taxon>
        <taxon>Anguilliformes</taxon>
        <taxon>Anguillidae</taxon>
        <taxon>Anguilla</taxon>
    </lineage>
</organism>
<evidence type="ECO:0000256" key="3">
    <source>
        <dbReference type="ARBA" id="ARBA00022989"/>
    </source>
</evidence>
<dbReference type="InterPro" id="IPR047133">
    <property type="entry name" value="SMIM5"/>
</dbReference>
<evidence type="ECO:0000313" key="6">
    <source>
        <dbReference type="EMBL" id="KAG5854221.1"/>
    </source>
</evidence>
<keyword evidence="2 5" id="KW-0812">Transmembrane</keyword>
<dbReference type="PANTHER" id="PTHR37344">
    <property type="entry name" value="SMALL INTEGRAL MEMBRANE PROTEIN 5"/>
    <property type="match status" value="1"/>
</dbReference>
<keyword evidence="4 5" id="KW-0472">Membrane</keyword>
<accession>A0A9D3MSG3</accession>
<comment type="subcellular location">
    <subcellularLocation>
        <location evidence="1">Membrane</location>
        <topology evidence="1">Single-pass membrane protein</topology>
    </subcellularLocation>
</comment>
<dbReference type="Proteomes" id="UP001044222">
    <property type="component" value="Unassembled WGS sequence"/>
</dbReference>
<protein>
    <recommendedName>
        <fullName evidence="8">Small integral membrane protein 5</fullName>
    </recommendedName>
</protein>
<keyword evidence="3 5" id="KW-1133">Transmembrane helix</keyword>
<evidence type="ECO:0000256" key="1">
    <source>
        <dbReference type="ARBA" id="ARBA00004167"/>
    </source>
</evidence>
<reference evidence="6" key="1">
    <citation type="submission" date="2021-01" db="EMBL/GenBank/DDBJ databases">
        <title>A chromosome-scale assembly of European eel, Anguilla anguilla.</title>
        <authorList>
            <person name="Henkel C."/>
            <person name="Jong-Raadsen S.A."/>
            <person name="Dufour S."/>
            <person name="Weltzien F.-A."/>
            <person name="Palstra A.P."/>
            <person name="Pelster B."/>
            <person name="Spaink H.P."/>
            <person name="Van Den Thillart G.E."/>
            <person name="Jansen H."/>
            <person name="Zahm M."/>
            <person name="Klopp C."/>
            <person name="Cedric C."/>
            <person name="Louis A."/>
            <person name="Berthelot C."/>
            <person name="Parey E."/>
            <person name="Roest Crollius H."/>
            <person name="Montfort J."/>
            <person name="Robinson-Rechavi M."/>
            <person name="Bucao C."/>
            <person name="Bouchez O."/>
            <person name="Gislard M."/>
            <person name="Lluch J."/>
            <person name="Milhes M."/>
            <person name="Lampietro C."/>
            <person name="Lopez Roques C."/>
            <person name="Donnadieu C."/>
            <person name="Braasch I."/>
            <person name="Desvignes T."/>
            <person name="Postlethwait J."/>
            <person name="Bobe J."/>
            <person name="Guiguen Y."/>
            <person name="Dirks R."/>
        </authorList>
    </citation>
    <scope>NUCLEOTIDE SEQUENCE</scope>
    <source>
        <strain evidence="6">Tag_6206</strain>
        <tissue evidence="6">Liver</tissue>
    </source>
</reference>